<evidence type="ECO:0000313" key="3">
    <source>
        <dbReference type="Proteomes" id="UP000316270"/>
    </source>
</evidence>
<evidence type="ECO:0000313" key="2">
    <source>
        <dbReference type="EMBL" id="QDS73117.1"/>
    </source>
</evidence>
<sequence length="648" mass="72880">MSVFSRRIFRWPFVLFVLLFISGVLFSLKSFQEHGEFGQYLKLGHSQDALSGIRSRYHDESLGAMRGQQARKDSLIGSVNFEPLSQSPYLHKRAVTPDVWSQSVCKGEKLLALMAMSIEDATKALGFQSESTFTAYTDLNANGWNLYDGSISNSLADLHMDKVFQDLQVDGTSGGPLNTGVKNKIATWSQDQKYVVDGREHELIDQILRDLPETERPKGPTAWGVPVPPWPGKTFSMDSEAGKVLLGSPNGRGVAWFLLQHKMAFGLKTITSAVVFKEYGGVYCSAIVTWKSHALIVSGLAPDHTSISDLTLIVEEHRFRVSRNTLCMASPVWRAMLKGPFRESTQKEITLSDDEPQALLTVLRIVYLRTYEISREMSLSQLVSIATICDKYDTVAVCRPMVEEWICLWRKEKQLLFGFPYASPRHLIPGNEAFLWPAWVFGHKEAFVDLAQALPARVRTDITGTSLIKRQLDGTGGYFTLADLPGKLSESLLHVRQATLTTMLNIFYKYIDRIKTGDTCKVRPTLSLLSSQARTPEDRKRALLCNNITLGSFVDAFKPFGVCYPSTHVKASDIFVSIAEFHRALTKIARHEWREPAGIDERNHDVCDLGADMKKELDEEAYWNTKPLILESHILHLQKQWAKGRTAP</sequence>
<dbReference type="Gene3D" id="3.30.710.10">
    <property type="entry name" value="Potassium Channel Kv1.1, Chain A"/>
    <property type="match status" value="1"/>
</dbReference>
<dbReference type="PROSITE" id="PS50097">
    <property type="entry name" value="BTB"/>
    <property type="match status" value="1"/>
</dbReference>
<gene>
    <name evidence="2" type="ORF">FKW77_001062</name>
</gene>
<accession>A0A517LBV8</accession>
<protein>
    <recommendedName>
        <fullName evidence="1">BTB domain-containing protein</fullName>
    </recommendedName>
</protein>
<dbReference type="SUPFAM" id="SSF54695">
    <property type="entry name" value="POZ domain"/>
    <property type="match status" value="1"/>
</dbReference>
<dbReference type="CDD" id="cd18186">
    <property type="entry name" value="BTB_POZ_ZBTB_KLHL-like"/>
    <property type="match status" value="1"/>
</dbReference>
<name>A0A517LBV8_9PEZI</name>
<evidence type="ECO:0000259" key="1">
    <source>
        <dbReference type="PROSITE" id="PS50097"/>
    </source>
</evidence>
<dbReference type="EMBL" id="CP042193">
    <property type="protein sequence ID" value="QDS73117.1"/>
    <property type="molecule type" value="Genomic_DNA"/>
</dbReference>
<proteinExistence type="predicted"/>
<dbReference type="Pfam" id="PF00651">
    <property type="entry name" value="BTB"/>
    <property type="match status" value="1"/>
</dbReference>
<feature type="domain" description="BTB" evidence="1">
    <location>
        <begin position="308"/>
        <end position="375"/>
    </location>
</feature>
<dbReference type="InterPro" id="IPR011333">
    <property type="entry name" value="SKP1/BTB/POZ_sf"/>
</dbReference>
<dbReference type="SMART" id="SM00225">
    <property type="entry name" value="BTB"/>
    <property type="match status" value="1"/>
</dbReference>
<dbReference type="InterPro" id="IPR000210">
    <property type="entry name" value="BTB/POZ_dom"/>
</dbReference>
<reference evidence="2 3" key="1">
    <citation type="submission" date="2019-07" db="EMBL/GenBank/DDBJ databases">
        <title>Finished genome of Venturia effusa.</title>
        <authorList>
            <person name="Young C.A."/>
            <person name="Cox M.P."/>
            <person name="Ganley A.R.D."/>
            <person name="David W.J."/>
        </authorList>
    </citation>
    <scope>NUCLEOTIDE SEQUENCE [LARGE SCALE GENOMIC DNA]</scope>
    <source>
        <strain evidence="3">albino</strain>
    </source>
</reference>
<dbReference type="OrthoDB" id="3944762at2759"/>
<organism evidence="2 3">
    <name type="scientific">Venturia effusa</name>
    <dbReference type="NCBI Taxonomy" id="50376"/>
    <lineage>
        <taxon>Eukaryota</taxon>
        <taxon>Fungi</taxon>
        <taxon>Dikarya</taxon>
        <taxon>Ascomycota</taxon>
        <taxon>Pezizomycotina</taxon>
        <taxon>Dothideomycetes</taxon>
        <taxon>Pleosporomycetidae</taxon>
        <taxon>Venturiales</taxon>
        <taxon>Venturiaceae</taxon>
        <taxon>Venturia</taxon>
    </lineage>
</organism>
<dbReference type="STRING" id="50376.A0A517LBV8"/>
<dbReference type="AlphaFoldDB" id="A0A517LBV8"/>
<keyword evidence="3" id="KW-1185">Reference proteome</keyword>
<dbReference type="Proteomes" id="UP000316270">
    <property type="component" value="Chromosome 9"/>
</dbReference>